<organism evidence="6 7">
    <name type="scientific">Fistulina hepatica ATCC 64428</name>
    <dbReference type="NCBI Taxonomy" id="1128425"/>
    <lineage>
        <taxon>Eukaryota</taxon>
        <taxon>Fungi</taxon>
        <taxon>Dikarya</taxon>
        <taxon>Basidiomycota</taxon>
        <taxon>Agaricomycotina</taxon>
        <taxon>Agaricomycetes</taxon>
        <taxon>Agaricomycetidae</taxon>
        <taxon>Agaricales</taxon>
        <taxon>Fistulinaceae</taxon>
        <taxon>Fistulina</taxon>
    </lineage>
</organism>
<dbReference type="PANTHER" id="PTHR23291">
    <property type="entry name" value="BAX INHIBITOR-RELATED"/>
    <property type="match status" value="1"/>
</dbReference>
<feature type="transmembrane region" description="Helical" evidence="5">
    <location>
        <begin position="53"/>
        <end position="72"/>
    </location>
</feature>
<evidence type="ECO:0000256" key="1">
    <source>
        <dbReference type="ARBA" id="ARBA00004141"/>
    </source>
</evidence>
<dbReference type="AlphaFoldDB" id="A0A0D7AKA2"/>
<keyword evidence="3 5" id="KW-1133">Transmembrane helix</keyword>
<dbReference type="Proteomes" id="UP000054144">
    <property type="component" value="Unassembled WGS sequence"/>
</dbReference>
<sequence length="236" mass="25310">MNRETRDSLSPVERSYLHETFRYVGGGLALTAIAARGLFTSGVAYRIMLANPWVVMGVGLAGSIGTMMGAMYTSPDNSVLKHAFWLGFQACQAATLSPLFFAFSPALMSRAALYTVGAVGSLSYIGATAKNNTYLYLGGPLLAGLTVVVLTSFAPMVLPLGVRSLAVMENVSLYGGLAVFSGLVLYDTQKILHNARLVEAGYIPRDAVKESISLELDFINLFIKILQLLAGNQNRK</sequence>
<feature type="transmembrane region" description="Helical" evidence="5">
    <location>
        <begin position="111"/>
        <end position="127"/>
    </location>
</feature>
<name>A0A0D7AKA2_9AGAR</name>
<gene>
    <name evidence="6" type="ORF">FISHEDRAFT_36095</name>
</gene>
<evidence type="ECO:0000256" key="3">
    <source>
        <dbReference type="ARBA" id="ARBA00022989"/>
    </source>
</evidence>
<dbReference type="EMBL" id="KN881646">
    <property type="protein sequence ID" value="KIY52027.1"/>
    <property type="molecule type" value="Genomic_DNA"/>
</dbReference>
<comment type="similarity">
    <text evidence="5">Belongs to the BI1 family.</text>
</comment>
<evidence type="ECO:0008006" key="8">
    <source>
        <dbReference type="Google" id="ProtNLM"/>
    </source>
</evidence>
<evidence type="ECO:0000256" key="4">
    <source>
        <dbReference type="ARBA" id="ARBA00023136"/>
    </source>
</evidence>
<keyword evidence="4 5" id="KW-0472">Membrane</keyword>
<dbReference type="Pfam" id="PF01027">
    <property type="entry name" value="Bax1-I"/>
    <property type="match status" value="1"/>
</dbReference>
<dbReference type="GO" id="GO:0005743">
    <property type="term" value="C:mitochondrial inner membrane"/>
    <property type="evidence" value="ECO:0007669"/>
    <property type="project" value="TreeGrafter"/>
</dbReference>
<comment type="subcellular location">
    <subcellularLocation>
        <location evidence="1">Membrane</location>
        <topology evidence="1">Multi-pass membrane protein</topology>
    </subcellularLocation>
</comment>
<keyword evidence="7" id="KW-1185">Reference proteome</keyword>
<dbReference type="OrthoDB" id="1277691at2759"/>
<keyword evidence="2 5" id="KW-0812">Transmembrane</keyword>
<dbReference type="PANTHER" id="PTHR23291:SF112">
    <property type="entry name" value="GROWTH HORMONE-INDUCIBLE TRANSMEMBRANE PROTEIN"/>
    <property type="match status" value="1"/>
</dbReference>
<proteinExistence type="inferred from homology"/>
<accession>A0A0D7AKA2</accession>
<dbReference type="InterPro" id="IPR006214">
    <property type="entry name" value="Bax_inhibitor_1-related"/>
</dbReference>
<reference evidence="6 7" key="1">
    <citation type="journal article" date="2015" name="Fungal Genet. Biol.">
        <title>Evolution of novel wood decay mechanisms in Agaricales revealed by the genome sequences of Fistulina hepatica and Cylindrobasidium torrendii.</title>
        <authorList>
            <person name="Floudas D."/>
            <person name="Held B.W."/>
            <person name="Riley R."/>
            <person name="Nagy L.G."/>
            <person name="Koehler G."/>
            <person name="Ransdell A.S."/>
            <person name="Younus H."/>
            <person name="Chow J."/>
            <person name="Chiniquy J."/>
            <person name="Lipzen A."/>
            <person name="Tritt A."/>
            <person name="Sun H."/>
            <person name="Haridas S."/>
            <person name="LaButti K."/>
            <person name="Ohm R.A."/>
            <person name="Kues U."/>
            <person name="Blanchette R.A."/>
            <person name="Grigoriev I.V."/>
            <person name="Minto R.E."/>
            <person name="Hibbett D.S."/>
        </authorList>
    </citation>
    <scope>NUCLEOTIDE SEQUENCE [LARGE SCALE GENOMIC DNA]</scope>
    <source>
        <strain evidence="6 7">ATCC 64428</strain>
    </source>
</reference>
<evidence type="ECO:0000256" key="5">
    <source>
        <dbReference type="RuleBase" id="RU004379"/>
    </source>
</evidence>
<evidence type="ECO:0000313" key="7">
    <source>
        <dbReference type="Proteomes" id="UP000054144"/>
    </source>
</evidence>
<feature type="transmembrane region" description="Helical" evidence="5">
    <location>
        <begin position="134"/>
        <end position="158"/>
    </location>
</feature>
<evidence type="ECO:0000256" key="2">
    <source>
        <dbReference type="ARBA" id="ARBA00022692"/>
    </source>
</evidence>
<protein>
    <recommendedName>
        <fullName evidence="8">Bax inhibitor family protein</fullName>
    </recommendedName>
</protein>
<evidence type="ECO:0000313" key="6">
    <source>
        <dbReference type="EMBL" id="KIY52027.1"/>
    </source>
</evidence>
<feature type="transmembrane region" description="Helical" evidence="5">
    <location>
        <begin position="21"/>
        <end position="47"/>
    </location>
</feature>
<feature type="transmembrane region" description="Helical" evidence="5">
    <location>
        <begin position="164"/>
        <end position="186"/>
    </location>
</feature>